<reference evidence="8 9" key="1">
    <citation type="journal article" date="2013" name="J. Microbiol.">
        <title>Mucilaginibacter ginsenosidivorax sp. nov., with ginsenoside converting activity isolated from sediment.</title>
        <authorList>
            <person name="Kim J.K."/>
            <person name="Choi T.E."/>
            <person name="Liu Q.M."/>
            <person name="Park H.Y."/>
            <person name="Yi T.H."/>
            <person name="Yoon M.H."/>
            <person name="Kim S.C."/>
            <person name="Im W.T."/>
        </authorList>
    </citation>
    <scope>NUCLEOTIDE SEQUENCE [LARGE SCALE GENOMIC DNA]</scope>
    <source>
        <strain evidence="8 9">KHI28</strain>
    </source>
</reference>
<evidence type="ECO:0000313" key="9">
    <source>
        <dbReference type="Proteomes" id="UP000321362"/>
    </source>
</evidence>
<dbReference type="InterPro" id="IPR058031">
    <property type="entry name" value="AAA_lid_NorR"/>
</dbReference>
<dbReference type="InterPro" id="IPR027417">
    <property type="entry name" value="P-loop_NTPase"/>
</dbReference>
<dbReference type="PROSITE" id="PS50110">
    <property type="entry name" value="RESPONSE_REGULATORY"/>
    <property type="match status" value="1"/>
</dbReference>
<dbReference type="Pfam" id="PF02954">
    <property type="entry name" value="HTH_8"/>
    <property type="match status" value="1"/>
</dbReference>
<dbReference type="Pfam" id="PF00158">
    <property type="entry name" value="Sigma54_activat"/>
    <property type="match status" value="1"/>
</dbReference>
<gene>
    <name evidence="8" type="ORF">FSB76_01935</name>
</gene>
<dbReference type="InterPro" id="IPR002078">
    <property type="entry name" value="Sigma_54_int"/>
</dbReference>
<dbReference type="InterPro" id="IPR011006">
    <property type="entry name" value="CheY-like_superfamily"/>
</dbReference>
<proteinExistence type="predicted"/>
<dbReference type="Gene3D" id="1.10.10.60">
    <property type="entry name" value="Homeodomain-like"/>
    <property type="match status" value="1"/>
</dbReference>
<dbReference type="InterPro" id="IPR001789">
    <property type="entry name" value="Sig_transdc_resp-reg_receiver"/>
</dbReference>
<keyword evidence="2" id="KW-0067">ATP-binding</keyword>
<evidence type="ECO:0000256" key="4">
    <source>
        <dbReference type="ARBA" id="ARBA00023163"/>
    </source>
</evidence>
<dbReference type="Gene3D" id="3.40.50.300">
    <property type="entry name" value="P-loop containing nucleotide triphosphate hydrolases"/>
    <property type="match status" value="1"/>
</dbReference>
<dbReference type="PANTHER" id="PTHR32071">
    <property type="entry name" value="TRANSCRIPTIONAL REGULATORY PROTEIN"/>
    <property type="match status" value="1"/>
</dbReference>
<dbReference type="CDD" id="cd17534">
    <property type="entry name" value="REC_DC-like"/>
    <property type="match status" value="1"/>
</dbReference>
<feature type="domain" description="Response regulatory" evidence="7">
    <location>
        <begin position="4"/>
        <end position="118"/>
    </location>
</feature>
<protein>
    <submittedName>
        <fullName evidence="8">Response regulator</fullName>
    </submittedName>
</protein>
<dbReference type="KEGG" id="mgk:FSB76_01935"/>
<dbReference type="InterPro" id="IPR002197">
    <property type="entry name" value="HTH_Fis"/>
</dbReference>
<dbReference type="SUPFAM" id="SSF52540">
    <property type="entry name" value="P-loop containing nucleoside triphosphate hydrolases"/>
    <property type="match status" value="1"/>
</dbReference>
<dbReference type="Gene3D" id="1.10.8.60">
    <property type="match status" value="1"/>
</dbReference>
<dbReference type="PROSITE" id="PS00688">
    <property type="entry name" value="SIGMA54_INTERACT_3"/>
    <property type="match status" value="1"/>
</dbReference>
<evidence type="ECO:0000256" key="2">
    <source>
        <dbReference type="ARBA" id="ARBA00022840"/>
    </source>
</evidence>
<dbReference type="OrthoDB" id="9767722at2"/>
<accession>A0A5B8VSZ5</accession>
<dbReference type="InterPro" id="IPR025662">
    <property type="entry name" value="Sigma_54_int_dom_ATP-bd_1"/>
</dbReference>
<dbReference type="Proteomes" id="UP000321362">
    <property type="component" value="Chromosome"/>
</dbReference>
<dbReference type="InterPro" id="IPR003593">
    <property type="entry name" value="AAA+_ATPase"/>
</dbReference>
<dbReference type="SUPFAM" id="SSF52172">
    <property type="entry name" value="CheY-like"/>
    <property type="match status" value="1"/>
</dbReference>
<dbReference type="InterPro" id="IPR025944">
    <property type="entry name" value="Sigma_54_int_dom_CS"/>
</dbReference>
<dbReference type="Pfam" id="PF00072">
    <property type="entry name" value="Response_reg"/>
    <property type="match status" value="1"/>
</dbReference>
<dbReference type="SMART" id="SM00382">
    <property type="entry name" value="AAA"/>
    <property type="match status" value="1"/>
</dbReference>
<evidence type="ECO:0000259" key="7">
    <source>
        <dbReference type="PROSITE" id="PS50110"/>
    </source>
</evidence>
<dbReference type="GO" id="GO:0006355">
    <property type="term" value="P:regulation of DNA-templated transcription"/>
    <property type="evidence" value="ECO:0007669"/>
    <property type="project" value="InterPro"/>
</dbReference>
<dbReference type="Gene3D" id="3.40.50.2300">
    <property type="match status" value="1"/>
</dbReference>
<organism evidence="8 9">
    <name type="scientific">Mucilaginibacter ginsenosidivorax</name>
    <dbReference type="NCBI Taxonomy" id="862126"/>
    <lineage>
        <taxon>Bacteria</taxon>
        <taxon>Pseudomonadati</taxon>
        <taxon>Bacteroidota</taxon>
        <taxon>Sphingobacteriia</taxon>
        <taxon>Sphingobacteriales</taxon>
        <taxon>Sphingobacteriaceae</taxon>
        <taxon>Mucilaginibacter</taxon>
    </lineage>
</organism>
<dbReference type="CDD" id="cd00009">
    <property type="entry name" value="AAA"/>
    <property type="match status" value="1"/>
</dbReference>
<feature type="domain" description="Sigma-54 factor interaction" evidence="6">
    <location>
        <begin position="342"/>
        <end position="571"/>
    </location>
</feature>
<keyword evidence="4" id="KW-0804">Transcription</keyword>
<dbReference type="GO" id="GO:0000160">
    <property type="term" value="P:phosphorelay signal transduction system"/>
    <property type="evidence" value="ECO:0007669"/>
    <property type="project" value="InterPro"/>
</dbReference>
<dbReference type="EMBL" id="CP042437">
    <property type="protein sequence ID" value="QEC74764.1"/>
    <property type="molecule type" value="Genomic_DNA"/>
</dbReference>
<keyword evidence="5" id="KW-0597">Phosphoprotein</keyword>
<keyword evidence="3" id="KW-0805">Transcription regulation</keyword>
<evidence type="ECO:0000256" key="3">
    <source>
        <dbReference type="ARBA" id="ARBA00023015"/>
    </source>
</evidence>
<keyword evidence="9" id="KW-1185">Reference proteome</keyword>
<dbReference type="FunFam" id="3.40.50.300:FF:000006">
    <property type="entry name" value="DNA-binding transcriptional regulator NtrC"/>
    <property type="match status" value="1"/>
</dbReference>
<dbReference type="GO" id="GO:0005524">
    <property type="term" value="F:ATP binding"/>
    <property type="evidence" value="ECO:0007669"/>
    <property type="project" value="UniProtKB-KW"/>
</dbReference>
<dbReference type="PROSITE" id="PS00675">
    <property type="entry name" value="SIGMA54_INTERACT_1"/>
    <property type="match status" value="1"/>
</dbReference>
<evidence type="ECO:0000313" key="8">
    <source>
        <dbReference type="EMBL" id="QEC74764.1"/>
    </source>
</evidence>
<keyword evidence="1" id="KW-0547">Nucleotide-binding</keyword>
<dbReference type="SMART" id="SM00448">
    <property type="entry name" value="REC"/>
    <property type="match status" value="1"/>
</dbReference>
<dbReference type="GO" id="GO:0043565">
    <property type="term" value="F:sequence-specific DNA binding"/>
    <property type="evidence" value="ECO:0007669"/>
    <property type="project" value="InterPro"/>
</dbReference>
<name>A0A5B8VSZ5_9SPHI</name>
<dbReference type="SUPFAM" id="SSF46689">
    <property type="entry name" value="Homeodomain-like"/>
    <property type="match status" value="1"/>
</dbReference>
<dbReference type="InterPro" id="IPR009057">
    <property type="entry name" value="Homeodomain-like_sf"/>
</dbReference>
<dbReference type="PROSITE" id="PS50045">
    <property type="entry name" value="SIGMA54_INTERACT_4"/>
    <property type="match status" value="1"/>
</dbReference>
<evidence type="ECO:0000259" key="6">
    <source>
        <dbReference type="PROSITE" id="PS50045"/>
    </source>
</evidence>
<dbReference type="Pfam" id="PF25601">
    <property type="entry name" value="AAA_lid_14"/>
    <property type="match status" value="1"/>
</dbReference>
<sequence length="653" mass="73000">MEGKILIVEDEFIIASDLRMILERAGYEIAGIASSVSKALEIISLKKPAWVFLDIYLIGKLTGIDLANQLVEMRIPFIYVSANSNQSVLELAKATKPYGFLVKPFREKDVLVTLDVAKYRHEHDLEAKLLRETMLQDDVMRVLAGVGSKNEKLLKIISSLQQYIPFDFFLICWKGEEEQVVDGLGFYKKNEQDFELIDKNEFVERSGKSTEESNSWNKYVTPDSKSVLLKSHDFSKMCRTYKMDKQIALAFNLQSILAKSIPISDSKILTFSFYGRATDAFTPDQSALLNRLNLLLIKICDCIPNLADFIELKSIAKVTTTGDLKSIEKSLTKLGTDETLGLIGNSPNFKAIKDKLSTVASFDISVLLLGESGTGKEKIARAIHKLSPRANKPMIKVNCAAIPATLIESELFGHEKGAFTGAVDLRIGKFEQAIGGTIFLDEIGELPLDMQVKLLCVLQEREIVRLGSNKVIKTDVRVIAATNLNLEKAIAEGKFRLDLYYRLNGFPIWLPPLRERKEDIPQLVAYFLLYLSDKMGKKLQKVSTQAMDDLIGYPWPGNIRELENLIERSIVLNEGDTIKYIDLPIISTTGTSPVQVNSSVKTIKEMERDYIMEVLKKCNGKVSGPGGAAELLDIPPNTLVAKIKKLGIVKNYL</sequence>
<feature type="modified residue" description="4-aspartylphosphate" evidence="5">
    <location>
        <position position="54"/>
    </location>
</feature>
<evidence type="ECO:0000256" key="5">
    <source>
        <dbReference type="PROSITE-ProRule" id="PRU00169"/>
    </source>
</evidence>
<dbReference type="AlphaFoldDB" id="A0A5B8VSZ5"/>
<evidence type="ECO:0000256" key="1">
    <source>
        <dbReference type="ARBA" id="ARBA00022741"/>
    </source>
</evidence>